<protein>
    <recommendedName>
        <fullName evidence="3">Excalibur calcium-binding domain-containing protein</fullName>
    </recommendedName>
</protein>
<evidence type="ECO:0000259" key="3">
    <source>
        <dbReference type="SMART" id="SM00894"/>
    </source>
</evidence>
<gene>
    <name evidence="4" type="ORF">BJY24_003011</name>
</gene>
<proteinExistence type="predicted"/>
<feature type="compositionally biased region" description="Low complexity" evidence="1">
    <location>
        <begin position="47"/>
        <end position="76"/>
    </location>
</feature>
<feature type="region of interest" description="Disordered" evidence="1">
    <location>
        <begin position="108"/>
        <end position="132"/>
    </location>
</feature>
<comment type="caution">
    <text evidence="4">The sequence shown here is derived from an EMBL/GenBank/DDBJ whole genome shotgun (WGS) entry which is preliminary data.</text>
</comment>
<name>A0A7W9PEF1_9NOCA</name>
<reference evidence="4 5" key="1">
    <citation type="submission" date="2020-08" db="EMBL/GenBank/DDBJ databases">
        <title>Sequencing the genomes of 1000 actinobacteria strains.</title>
        <authorList>
            <person name="Klenk H.-P."/>
        </authorList>
    </citation>
    <scope>NUCLEOTIDE SEQUENCE [LARGE SCALE GENOMIC DNA]</scope>
    <source>
        <strain evidence="4 5">DSM 43582</strain>
    </source>
</reference>
<evidence type="ECO:0000313" key="5">
    <source>
        <dbReference type="Proteomes" id="UP000540412"/>
    </source>
</evidence>
<keyword evidence="5" id="KW-1185">Reference proteome</keyword>
<dbReference type="SMART" id="SM00894">
    <property type="entry name" value="Excalibur"/>
    <property type="match status" value="1"/>
</dbReference>
<feature type="signal peptide" evidence="2">
    <location>
        <begin position="1"/>
        <end position="48"/>
    </location>
</feature>
<dbReference type="InterPro" id="IPR008613">
    <property type="entry name" value="Excalibur_Ca-bd_domain"/>
</dbReference>
<feature type="chain" id="PRO_5031429069" description="Excalibur calcium-binding domain-containing protein" evidence="2">
    <location>
        <begin position="49"/>
        <end position="132"/>
    </location>
</feature>
<feature type="region of interest" description="Disordered" evidence="1">
    <location>
        <begin position="47"/>
        <end position="93"/>
    </location>
</feature>
<organism evidence="4 5">
    <name type="scientific">Nocardia transvalensis</name>
    <dbReference type="NCBI Taxonomy" id="37333"/>
    <lineage>
        <taxon>Bacteria</taxon>
        <taxon>Bacillati</taxon>
        <taxon>Actinomycetota</taxon>
        <taxon>Actinomycetes</taxon>
        <taxon>Mycobacteriales</taxon>
        <taxon>Nocardiaceae</taxon>
        <taxon>Nocardia</taxon>
    </lineage>
</organism>
<evidence type="ECO:0000256" key="2">
    <source>
        <dbReference type="SAM" id="SignalP"/>
    </source>
</evidence>
<accession>A0A7W9PEF1</accession>
<sequence length="132" mass="13323">MSVDETTTHPRRLPGGRAVTRNALLRRVLPAIAAAGVLTFGAAAPALAAPRDGGSPPPGSSGAAPSAGGSGWSDSPNETVLTPPSDEPSGYPFYATCGQVWAEHGGPLYAGQRGYRPQLDSDGNGVACDLPQ</sequence>
<evidence type="ECO:0000313" key="4">
    <source>
        <dbReference type="EMBL" id="MBB5914144.1"/>
    </source>
</evidence>
<dbReference type="EMBL" id="JACHIT010000001">
    <property type="protein sequence ID" value="MBB5914144.1"/>
    <property type="molecule type" value="Genomic_DNA"/>
</dbReference>
<dbReference type="AlphaFoldDB" id="A0A7W9PEF1"/>
<evidence type="ECO:0000256" key="1">
    <source>
        <dbReference type="SAM" id="MobiDB-lite"/>
    </source>
</evidence>
<feature type="domain" description="Excalibur calcium-binding" evidence="3">
    <location>
        <begin position="93"/>
        <end position="129"/>
    </location>
</feature>
<dbReference type="RefSeq" id="WP_051162780.1">
    <property type="nucleotide sequence ID" value="NZ_JACHIT010000001.1"/>
</dbReference>
<dbReference type="Pfam" id="PF05901">
    <property type="entry name" value="Excalibur"/>
    <property type="match status" value="1"/>
</dbReference>
<dbReference type="Proteomes" id="UP000540412">
    <property type="component" value="Unassembled WGS sequence"/>
</dbReference>
<keyword evidence="2" id="KW-0732">Signal</keyword>